<sequence>MESIQEVIKGRSLQNGYFAIAVLAGHESPEMTFSYYFHFSDLISYLKIKRAEFTLTTKQKIMIGMTTKYQIKDPKHNHLDYLIKKLNVMVLLSTVKNGVTVDHIHQTVSNNSLTLCYRVLEEYQKGVSLKEITHQYHIKQESTYYYLQN</sequence>
<comment type="caution">
    <text evidence="1">The sequence shown here is derived from an EMBL/GenBank/DDBJ whole genome shotgun (WGS) entry which is preliminary data.</text>
</comment>
<keyword evidence="2" id="KW-1185">Reference proteome</keyword>
<protein>
    <submittedName>
        <fullName evidence="1">Uncharacterized protein</fullName>
    </submittedName>
</protein>
<evidence type="ECO:0000313" key="1">
    <source>
        <dbReference type="EMBL" id="PLC56095.1"/>
    </source>
</evidence>
<dbReference type="RefSeq" id="WP_144043195.1">
    <property type="nucleotide sequence ID" value="NZ_BPPU01000002.1"/>
</dbReference>
<dbReference type="EMBL" id="NPIB01000040">
    <property type="protein sequence ID" value="PLC56095.1"/>
    <property type="molecule type" value="Genomic_DNA"/>
</dbReference>
<accession>A0A2N4UM56</accession>
<dbReference type="AlphaFoldDB" id="A0A2N4UM56"/>
<dbReference type="Proteomes" id="UP000234420">
    <property type="component" value="Unassembled WGS sequence"/>
</dbReference>
<proteinExistence type="predicted"/>
<reference evidence="1 2" key="1">
    <citation type="journal article" date="2018" name="Syst. Appl. Microbiol.">
        <title>Photobacterium carnosum sp. nov., isolated from spoiled modified atmosphere packaged poultry meat.</title>
        <authorList>
            <person name="Hilgarth M."/>
            <person name="Fuertes S."/>
            <person name="Ehrmann M."/>
            <person name="Vogel R.F."/>
        </authorList>
    </citation>
    <scope>NUCLEOTIDE SEQUENCE [LARGE SCALE GENOMIC DNA]</scope>
    <source>
        <strain evidence="1 2">TMW 2.2021</strain>
    </source>
</reference>
<evidence type="ECO:0000313" key="2">
    <source>
        <dbReference type="Proteomes" id="UP000234420"/>
    </source>
</evidence>
<name>A0A2N4UM56_9GAMM</name>
<gene>
    <name evidence="1" type="ORF">CIK00_20140</name>
</gene>
<organism evidence="1 2">
    <name type="scientific">Photobacterium carnosum</name>
    <dbReference type="NCBI Taxonomy" id="2023717"/>
    <lineage>
        <taxon>Bacteria</taxon>
        <taxon>Pseudomonadati</taxon>
        <taxon>Pseudomonadota</taxon>
        <taxon>Gammaproteobacteria</taxon>
        <taxon>Vibrionales</taxon>
        <taxon>Vibrionaceae</taxon>
        <taxon>Photobacterium</taxon>
    </lineage>
</organism>